<dbReference type="RefSeq" id="WP_310284419.1">
    <property type="nucleotide sequence ID" value="NZ_JAVDWQ010000029.1"/>
</dbReference>
<keyword evidence="1" id="KW-1133">Transmembrane helix</keyword>
<dbReference type="Proteomes" id="UP001269081">
    <property type="component" value="Unassembled WGS sequence"/>
</dbReference>
<evidence type="ECO:0000313" key="3">
    <source>
        <dbReference type="Proteomes" id="UP001269081"/>
    </source>
</evidence>
<keyword evidence="3" id="KW-1185">Reference proteome</keyword>
<sequence>MNKITIEDYKTAIRAKYKIAIEEDVSGTLSDPTPAEFRDYYFRIFERGLSKIDKEIMEIFFEANENSPLKKAIENCNTGKLKAIIHFLNGKDTRNRTRVEMAAILVDFKPRPLKIFLEKRGIIEEEKIEIGNISISEPTSIENEDRIMTKYKNEDEIEDVSNDDIIIGKLSEKFSDKLKFTIAGIVAVFCLGFLISYYLFPKKQCMQWSNDHYEKVICDLESNGFLSNVGLEPFDERKFELKKLKACDTTSFFKLGRPCVWYGKSTDGNYECFSAPGLHPETGITLRPITEYMISKHILKKKE</sequence>
<accession>A0ABU1YEL3</accession>
<name>A0ABU1YEL3_9FLAO</name>
<feature type="transmembrane region" description="Helical" evidence="1">
    <location>
        <begin position="180"/>
        <end position="200"/>
    </location>
</feature>
<comment type="caution">
    <text evidence="2">The sequence shown here is derived from an EMBL/GenBank/DDBJ whole genome shotgun (WGS) entry which is preliminary data.</text>
</comment>
<organism evidence="2 3">
    <name type="scientific">Flavobacterium piscis</name>
    <dbReference type="NCBI Taxonomy" id="1114874"/>
    <lineage>
        <taxon>Bacteria</taxon>
        <taxon>Pseudomonadati</taxon>
        <taxon>Bacteroidota</taxon>
        <taxon>Flavobacteriia</taxon>
        <taxon>Flavobacteriales</taxon>
        <taxon>Flavobacteriaceae</taxon>
        <taxon>Flavobacterium</taxon>
    </lineage>
</organism>
<dbReference type="EMBL" id="JAVDWQ010000029">
    <property type="protein sequence ID" value="MDR7212664.1"/>
    <property type="molecule type" value="Genomic_DNA"/>
</dbReference>
<gene>
    <name evidence="2" type="ORF">J2W48_004629</name>
</gene>
<protein>
    <submittedName>
        <fullName evidence="2">Uncharacterized protein</fullName>
    </submittedName>
</protein>
<keyword evidence="1" id="KW-0472">Membrane</keyword>
<keyword evidence="1" id="KW-0812">Transmembrane</keyword>
<reference evidence="2 3" key="1">
    <citation type="submission" date="2023-07" db="EMBL/GenBank/DDBJ databases">
        <title>Sorghum-associated microbial communities from plants grown in Nebraska, USA.</title>
        <authorList>
            <person name="Schachtman D."/>
        </authorList>
    </citation>
    <scope>NUCLEOTIDE SEQUENCE [LARGE SCALE GENOMIC DNA]</scope>
    <source>
        <strain evidence="2 3">4129</strain>
    </source>
</reference>
<evidence type="ECO:0000256" key="1">
    <source>
        <dbReference type="SAM" id="Phobius"/>
    </source>
</evidence>
<proteinExistence type="predicted"/>
<evidence type="ECO:0000313" key="2">
    <source>
        <dbReference type="EMBL" id="MDR7212664.1"/>
    </source>
</evidence>